<feature type="region of interest" description="Disordered" evidence="1">
    <location>
        <begin position="1"/>
        <end position="31"/>
    </location>
</feature>
<protein>
    <submittedName>
        <fullName evidence="3">Uncharacterized protein</fullName>
    </submittedName>
</protein>
<evidence type="ECO:0000256" key="2">
    <source>
        <dbReference type="SAM" id="Phobius"/>
    </source>
</evidence>
<sequence length="142" mass="16591">MSRGVKNLHPLLEEARNGASSRHRLSRDKREPRNILSTIRHSLGTVKSLRPPADTRRKISAILLLRSYQLNKRREIIPPPASLHFYRAVRTYPPKLRNIVLRNIEEIIKTASRKVSFQKFALYIRKVPLIYVCLLLIIMECK</sequence>
<dbReference type="AlphaFoldDB" id="A0AAW2GV64"/>
<keyword evidence="2" id="KW-1133">Transmembrane helix</keyword>
<gene>
    <name evidence="3" type="ORF">PUN28_002625</name>
</gene>
<organism evidence="3 4">
    <name type="scientific">Cardiocondyla obscurior</name>
    <dbReference type="NCBI Taxonomy" id="286306"/>
    <lineage>
        <taxon>Eukaryota</taxon>
        <taxon>Metazoa</taxon>
        <taxon>Ecdysozoa</taxon>
        <taxon>Arthropoda</taxon>
        <taxon>Hexapoda</taxon>
        <taxon>Insecta</taxon>
        <taxon>Pterygota</taxon>
        <taxon>Neoptera</taxon>
        <taxon>Endopterygota</taxon>
        <taxon>Hymenoptera</taxon>
        <taxon>Apocrita</taxon>
        <taxon>Aculeata</taxon>
        <taxon>Formicoidea</taxon>
        <taxon>Formicidae</taxon>
        <taxon>Myrmicinae</taxon>
        <taxon>Cardiocondyla</taxon>
    </lineage>
</organism>
<keyword evidence="2" id="KW-0472">Membrane</keyword>
<evidence type="ECO:0000256" key="1">
    <source>
        <dbReference type="SAM" id="MobiDB-lite"/>
    </source>
</evidence>
<name>A0AAW2GV64_9HYME</name>
<keyword evidence="4" id="KW-1185">Reference proteome</keyword>
<accession>A0AAW2GV64</accession>
<comment type="caution">
    <text evidence="3">The sequence shown here is derived from an EMBL/GenBank/DDBJ whole genome shotgun (WGS) entry which is preliminary data.</text>
</comment>
<keyword evidence="2" id="KW-0812">Transmembrane</keyword>
<feature type="transmembrane region" description="Helical" evidence="2">
    <location>
        <begin position="120"/>
        <end position="139"/>
    </location>
</feature>
<evidence type="ECO:0000313" key="4">
    <source>
        <dbReference type="Proteomes" id="UP001430953"/>
    </source>
</evidence>
<proteinExistence type="predicted"/>
<dbReference type="EMBL" id="JADYXP020000002">
    <property type="protein sequence ID" value="KAL0131190.1"/>
    <property type="molecule type" value="Genomic_DNA"/>
</dbReference>
<evidence type="ECO:0000313" key="3">
    <source>
        <dbReference type="EMBL" id="KAL0131190.1"/>
    </source>
</evidence>
<dbReference type="Proteomes" id="UP001430953">
    <property type="component" value="Unassembled WGS sequence"/>
</dbReference>
<reference evidence="3 4" key="1">
    <citation type="submission" date="2023-03" db="EMBL/GenBank/DDBJ databases">
        <title>High recombination rates correlate with genetic variation in Cardiocondyla obscurior ants.</title>
        <authorList>
            <person name="Errbii M."/>
        </authorList>
    </citation>
    <scope>NUCLEOTIDE SEQUENCE [LARGE SCALE GENOMIC DNA]</scope>
    <source>
        <strain evidence="3">Alpha-2009</strain>
        <tissue evidence="3">Whole body</tissue>
    </source>
</reference>